<feature type="region of interest" description="Disordered" evidence="6">
    <location>
        <begin position="1"/>
        <end position="234"/>
    </location>
</feature>
<keyword evidence="5" id="KW-0175">Coiled coil</keyword>
<feature type="compositionally biased region" description="Low complexity" evidence="6">
    <location>
        <begin position="42"/>
        <end position="57"/>
    </location>
</feature>
<sequence length="1158" mass="124315">MSTPQRNNINVNGNINGEIYGSGSASAGDGTSGGGGRGGRRSGTTGSGSVRRATTSGATDDVNDGSSSYSLTVLARTPRAKLPIPAATPTRRSERVAAKHANSPYRYPSVAAPTGSSNTPSVSASDSSVASATANNTIANSLSTANNNTSNNNSNSPIPDPSATPRSARIPRAARSSFNNGNDNNPRSPRASRPNPRSDAAIQTYTNNDSDATLDGALSDDVKDDKENLNGLQSSPWETVKNAVASISPIRLFSRPKRPAVYKQNAKTESSVKFSDDDSNNTDDNDDREKYADEEDNGRNDSDADADDDDDDDDDDVVVVETIQIQYDDDNENLNELQENFDVFSNNDLNFDVDSQSNQFSSLNSPAIISTSALHIFAATTFSILSDYIITPFNSIILHILSFYKSLASASKIIILLITLSATSTAIIYHRPEFQRPVAIFANIIPTNALSNINIPQWSNVSSVLAYAVAKPNAAILDWYNTVVVGSLSRLAKVTSGAKDSVAKHGFQQTSKFLGSAVNQSNEVVFSFWNKTKHIANEIQKRVKGTLLPDQVRNYKNGFKIKPPPEPVKYVDITEAQALATRIEHLEASLKQVHAGFQTSSKSFDMISSDTRSLYGAVESTGLSIAGLEATVAALENEISAGGTRHAATVSQIQSIEEKLQAVVNQIAGVKIHLISNENAFKNDVLKLIEDKVPTMMLAKQDAKTGQIFLDPAFLAYLKQKIIVTPASSSSSKPIINNASNKPTVSETRIQELITSKIADATKSLVSSSQVDSLVHDLLAEGFETFQKTHIEARLANFAASVKVDFGTTLQREITDALASAASTAATSAESAVSTAAKTAAAETALTIEAALEKQSREYLAKSRELVNEFLSGDDGDASNEGSKVILTRDQVIKLLDVEINNAKAQIASKIDARFDGAKNEATRLDAEALKDVMDTLIQNAFTKYVADGIGREDFALEANGGYIVRDLTSASFTLPSDTSFGRAMGHRVRVGYSPMIAITEGVSPGKCWATEGPTGTLGIHFASPVIPTSFTIDHVPKEVLLDNRTVKSAPKNVELWIVLTNDLAAFKKMDLNSPAVRQLPRTGGEKKTDQSIVGLLVSQQTFDPSVSNVQTFAVDKEAIKAIEKLGIVPKVAVLRITSNWGNPDFTCLYRVRIHGRD</sequence>
<evidence type="ECO:0000256" key="5">
    <source>
        <dbReference type="SAM" id="Coils"/>
    </source>
</evidence>
<organism evidence="8 9">
    <name type="scientific">Physocladia obscura</name>
    <dbReference type="NCBI Taxonomy" id="109957"/>
    <lineage>
        <taxon>Eukaryota</taxon>
        <taxon>Fungi</taxon>
        <taxon>Fungi incertae sedis</taxon>
        <taxon>Chytridiomycota</taxon>
        <taxon>Chytridiomycota incertae sedis</taxon>
        <taxon>Chytridiomycetes</taxon>
        <taxon>Chytridiales</taxon>
        <taxon>Chytriomycetaceae</taxon>
        <taxon>Physocladia</taxon>
    </lineage>
</organism>
<feature type="domain" description="SUN" evidence="7">
    <location>
        <begin position="961"/>
        <end position="1158"/>
    </location>
</feature>
<dbReference type="Pfam" id="PF07738">
    <property type="entry name" value="Sad1_UNC"/>
    <property type="match status" value="2"/>
</dbReference>
<evidence type="ECO:0000256" key="4">
    <source>
        <dbReference type="ARBA" id="ARBA00023136"/>
    </source>
</evidence>
<keyword evidence="4" id="KW-0472">Membrane</keyword>
<feature type="coiled-coil region" evidence="5">
    <location>
        <begin position="320"/>
        <end position="347"/>
    </location>
</feature>
<proteinExistence type="predicted"/>
<dbReference type="PANTHER" id="PTHR12911">
    <property type="entry name" value="SAD1/UNC-84-LIKE PROTEIN-RELATED"/>
    <property type="match status" value="1"/>
</dbReference>
<evidence type="ECO:0000256" key="3">
    <source>
        <dbReference type="ARBA" id="ARBA00022989"/>
    </source>
</evidence>
<comment type="caution">
    <text evidence="8">The sequence shown here is derived from an EMBL/GenBank/DDBJ whole genome shotgun (WGS) entry which is preliminary data.</text>
</comment>
<dbReference type="InterPro" id="IPR045119">
    <property type="entry name" value="SUN1-5"/>
</dbReference>
<keyword evidence="9" id="KW-1185">Reference proteome</keyword>
<evidence type="ECO:0000256" key="2">
    <source>
        <dbReference type="ARBA" id="ARBA00022692"/>
    </source>
</evidence>
<feature type="compositionally biased region" description="Acidic residues" evidence="6">
    <location>
        <begin position="303"/>
        <end position="314"/>
    </location>
</feature>
<dbReference type="GO" id="GO:0043495">
    <property type="term" value="F:protein-membrane adaptor activity"/>
    <property type="evidence" value="ECO:0007669"/>
    <property type="project" value="TreeGrafter"/>
</dbReference>
<evidence type="ECO:0000313" key="9">
    <source>
        <dbReference type="Proteomes" id="UP001211907"/>
    </source>
</evidence>
<evidence type="ECO:0000256" key="6">
    <source>
        <dbReference type="SAM" id="MobiDB-lite"/>
    </source>
</evidence>
<dbReference type="Gene3D" id="2.60.120.260">
    <property type="entry name" value="Galactose-binding domain-like"/>
    <property type="match status" value="1"/>
</dbReference>
<comment type="subcellular location">
    <subcellularLocation>
        <location evidence="1">Membrane</location>
    </subcellularLocation>
</comment>
<evidence type="ECO:0000256" key="1">
    <source>
        <dbReference type="ARBA" id="ARBA00004370"/>
    </source>
</evidence>
<feature type="compositionally biased region" description="Basic and acidic residues" evidence="6">
    <location>
        <begin position="287"/>
        <end position="302"/>
    </location>
</feature>
<accession>A0AAD5TA41</accession>
<feature type="region of interest" description="Disordered" evidence="6">
    <location>
        <begin position="259"/>
        <end position="314"/>
    </location>
</feature>
<keyword evidence="3" id="KW-1133">Transmembrane helix</keyword>
<gene>
    <name evidence="8" type="ORF">HK100_008150</name>
</gene>
<protein>
    <recommendedName>
        <fullName evidence="7">SUN domain-containing protein</fullName>
    </recommendedName>
</protein>
<dbReference type="AlphaFoldDB" id="A0AAD5TA41"/>
<dbReference type="EMBL" id="JADGJH010000392">
    <property type="protein sequence ID" value="KAJ3130227.1"/>
    <property type="molecule type" value="Genomic_DNA"/>
</dbReference>
<keyword evidence="2" id="KW-0812">Transmembrane</keyword>
<evidence type="ECO:0000313" key="8">
    <source>
        <dbReference type="EMBL" id="KAJ3130227.1"/>
    </source>
</evidence>
<dbReference type="InterPro" id="IPR012919">
    <property type="entry name" value="SUN_dom"/>
</dbReference>
<reference evidence="8" key="1">
    <citation type="submission" date="2020-05" db="EMBL/GenBank/DDBJ databases">
        <title>Phylogenomic resolution of chytrid fungi.</title>
        <authorList>
            <person name="Stajich J.E."/>
            <person name="Amses K."/>
            <person name="Simmons R."/>
            <person name="Seto K."/>
            <person name="Myers J."/>
            <person name="Bonds A."/>
            <person name="Quandt C.A."/>
            <person name="Barry K."/>
            <person name="Liu P."/>
            <person name="Grigoriev I."/>
            <person name="Longcore J.E."/>
            <person name="James T.Y."/>
        </authorList>
    </citation>
    <scope>NUCLEOTIDE SEQUENCE</scope>
    <source>
        <strain evidence="8">JEL0513</strain>
    </source>
</reference>
<feature type="compositionally biased region" description="Low complexity" evidence="6">
    <location>
        <begin position="7"/>
        <end position="29"/>
    </location>
</feature>
<feature type="compositionally biased region" description="Acidic residues" evidence="6">
    <location>
        <begin position="277"/>
        <end position="286"/>
    </location>
</feature>
<name>A0AAD5TA41_9FUNG</name>
<dbReference type="Proteomes" id="UP001211907">
    <property type="component" value="Unassembled WGS sequence"/>
</dbReference>
<feature type="compositionally biased region" description="Low complexity" evidence="6">
    <location>
        <begin position="116"/>
        <end position="201"/>
    </location>
</feature>
<dbReference type="PANTHER" id="PTHR12911:SF8">
    <property type="entry name" value="KLAROID PROTEIN-RELATED"/>
    <property type="match status" value="1"/>
</dbReference>
<dbReference type="PROSITE" id="PS51469">
    <property type="entry name" value="SUN"/>
    <property type="match status" value="1"/>
</dbReference>
<dbReference type="GO" id="GO:0034993">
    <property type="term" value="C:meiotic nuclear membrane microtubule tethering complex"/>
    <property type="evidence" value="ECO:0007669"/>
    <property type="project" value="TreeGrafter"/>
</dbReference>
<evidence type="ECO:0000259" key="7">
    <source>
        <dbReference type="PROSITE" id="PS51469"/>
    </source>
</evidence>